<comment type="similarity">
    <text evidence="9">Belongs to the DHPS family.</text>
</comment>
<comment type="catalytic activity">
    <reaction evidence="1">
        <text>(7,8-dihydropterin-6-yl)methyl diphosphate + 4-aminobenzoate = 7,8-dihydropteroate + diphosphate</text>
        <dbReference type="Rhea" id="RHEA:19949"/>
        <dbReference type="ChEBI" id="CHEBI:17836"/>
        <dbReference type="ChEBI" id="CHEBI:17839"/>
        <dbReference type="ChEBI" id="CHEBI:33019"/>
        <dbReference type="ChEBI" id="CHEBI:72950"/>
        <dbReference type="EC" id="2.5.1.15"/>
    </reaction>
</comment>
<dbReference type="InterPro" id="IPR011005">
    <property type="entry name" value="Dihydropteroate_synth-like_sf"/>
</dbReference>
<dbReference type="STRING" id="1798480.A2851_04660"/>
<dbReference type="EMBL" id="MFKT01000022">
    <property type="protein sequence ID" value="OGG52835.1"/>
    <property type="molecule type" value="Genomic_DNA"/>
</dbReference>
<reference evidence="11 12" key="1">
    <citation type="journal article" date="2016" name="Nat. Commun.">
        <title>Thousands of microbial genomes shed light on interconnected biogeochemical processes in an aquifer system.</title>
        <authorList>
            <person name="Anantharaman K."/>
            <person name="Brown C.T."/>
            <person name="Hug L.A."/>
            <person name="Sharon I."/>
            <person name="Castelle C.J."/>
            <person name="Probst A.J."/>
            <person name="Thomas B.C."/>
            <person name="Singh A."/>
            <person name="Wilkins M.J."/>
            <person name="Karaoz U."/>
            <person name="Brodie E.L."/>
            <person name="Williams K.H."/>
            <person name="Hubbard S.S."/>
            <person name="Banfield J.F."/>
        </authorList>
    </citation>
    <scope>NUCLEOTIDE SEQUENCE [LARGE SCALE GENOMIC DNA]</scope>
</reference>
<dbReference type="Proteomes" id="UP000176863">
    <property type="component" value="Unassembled WGS sequence"/>
</dbReference>
<dbReference type="Pfam" id="PF00809">
    <property type="entry name" value="Pterin_bind"/>
    <property type="match status" value="1"/>
</dbReference>
<dbReference type="InterPro" id="IPR006390">
    <property type="entry name" value="DHP_synth_dom"/>
</dbReference>
<evidence type="ECO:0000256" key="1">
    <source>
        <dbReference type="ARBA" id="ARBA00000012"/>
    </source>
</evidence>
<accession>A0A1F6CUM0</accession>
<comment type="cofactor">
    <cofactor evidence="2 9">
        <name>Mg(2+)</name>
        <dbReference type="ChEBI" id="CHEBI:18420"/>
    </cofactor>
</comment>
<gene>
    <name evidence="11" type="ORF">A2851_04660</name>
</gene>
<evidence type="ECO:0000256" key="7">
    <source>
        <dbReference type="ARBA" id="ARBA00022842"/>
    </source>
</evidence>
<evidence type="ECO:0000256" key="6">
    <source>
        <dbReference type="ARBA" id="ARBA00022723"/>
    </source>
</evidence>
<dbReference type="SUPFAM" id="SSF51717">
    <property type="entry name" value="Dihydropteroate synthetase-like"/>
    <property type="match status" value="1"/>
</dbReference>
<dbReference type="EC" id="2.5.1.15" evidence="4 9"/>
<dbReference type="PROSITE" id="PS00792">
    <property type="entry name" value="DHPS_1"/>
    <property type="match status" value="1"/>
</dbReference>
<comment type="caution">
    <text evidence="11">The sequence shown here is derived from an EMBL/GenBank/DDBJ whole genome shotgun (WGS) entry which is preliminary data.</text>
</comment>
<evidence type="ECO:0000256" key="2">
    <source>
        <dbReference type="ARBA" id="ARBA00001946"/>
    </source>
</evidence>
<evidence type="ECO:0000259" key="10">
    <source>
        <dbReference type="PROSITE" id="PS50972"/>
    </source>
</evidence>
<keyword evidence="7 9" id="KW-0460">Magnesium</keyword>
<dbReference type="CDD" id="cd00739">
    <property type="entry name" value="DHPS"/>
    <property type="match status" value="1"/>
</dbReference>
<dbReference type="GO" id="GO:0004156">
    <property type="term" value="F:dihydropteroate synthase activity"/>
    <property type="evidence" value="ECO:0007669"/>
    <property type="project" value="UniProtKB-EC"/>
</dbReference>
<comment type="pathway">
    <text evidence="3 9">Cofactor biosynthesis; tetrahydrofolate biosynthesis; 7,8-dihydrofolate from 2-amino-4-hydroxy-6-hydroxymethyl-7,8-dihydropteridine diphosphate and 4-aminobenzoate: step 1/2.</text>
</comment>
<evidence type="ECO:0000256" key="8">
    <source>
        <dbReference type="ARBA" id="ARBA00022909"/>
    </source>
</evidence>
<dbReference type="GO" id="GO:0046654">
    <property type="term" value="P:tetrahydrofolate biosynthetic process"/>
    <property type="evidence" value="ECO:0007669"/>
    <property type="project" value="UniProtKB-UniPathway"/>
</dbReference>
<dbReference type="PROSITE" id="PS50972">
    <property type="entry name" value="PTERIN_BINDING"/>
    <property type="match status" value="1"/>
</dbReference>
<protein>
    <recommendedName>
        <fullName evidence="4 9">Dihydropteroate synthase</fullName>
        <shortName evidence="9">DHPS</shortName>
        <ecNumber evidence="4 9">2.5.1.15</ecNumber>
    </recommendedName>
    <alternativeName>
        <fullName evidence="9">Dihydropteroate pyrophosphorylase</fullName>
    </alternativeName>
</protein>
<name>A0A1F6CUM0_9BACT</name>
<evidence type="ECO:0000313" key="12">
    <source>
        <dbReference type="Proteomes" id="UP000176863"/>
    </source>
</evidence>
<feature type="domain" description="Pterin-binding" evidence="10">
    <location>
        <begin position="4"/>
        <end position="266"/>
    </location>
</feature>
<evidence type="ECO:0000256" key="5">
    <source>
        <dbReference type="ARBA" id="ARBA00022679"/>
    </source>
</evidence>
<dbReference type="InterPro" id="IPR000489">
    <property type="entry name" value="Pterin-binding_dom"/>
</dbReference>
<dbReference type="UniPathway" id="UPA00077">
    <property type="reaction ID" value="UER00156"/>
</dbReference>
<dbReference type="InterPro" id="IPR045031">
    <property type="entry name" value="DHP_synth-like"/>
</dbReference>
<evidence type="ECO:0000313" key="11">
    <source>
        <dbReference type="EMBL" id="OGG52835.1"/>
    </source>
</evidence>
<keyword evidence="8 9" id="KW-0289">Folate biosynthesis</keyword>
<organism evidence="11 12">
    <name type="scientific">Candidatus Kaiserbacteria bacterium RIFCSPHIGHO2_01_FULL_53_29</name>
    <dbReference type="NCBI Taxonomy" id="1798480"/>
    <lineage>
        <taxon>Bacteria</taxon>
        <taxon>Candidatus Kaiseribacteriota</taxon>
    </lineage>
</organism>
<keyword evidence="5 9" id="KW-0808">Transferase</keyword>
<proteinExistence type="inferred from homology"/>
<dbReference type="Gene3D" id="3.20.20.20">
    <property type="entry name" value="Dihydropteroate synthase-like"/>
    <property type="match status" value="1"/>
</dbReference>
<dbReference type="GO" id="GO:0046872">
    <property type="term" value="F:metal ion binding"/>
    <property type="evidence" value="ECO:0007669"/>
    <property type="project" value="UniProtKB-KW"/>
</dbReference>
<dbReference type="PANTHER" id="PTHR20941">
    <property type="entry name" value="FOLATE SYNTHESIS PROTEINS"/>
    <property type="match status" value="1"/>
</dbReference>
<comment type="function">
    <text evidence="9">Catalyzes the condensation of para-aminobenzoate (pABA) with 6-hydroxymethyl-7,8-dihydropterin diphosphate (DHPt-PP) to form 7,8-dihydropteroate (H2Pte), the immediate precursor of folate derivatives.</text>
</comment>
<dbReference type="NCBIfam" id="TIGR01496">
    <property type="entry name" value="DHPS"/>
    <property type="match status" value="1"/>
</dbReference>
<dbReference type="AlphaFoldDB" id="A0A1F6CUM0"/>
<dbReference type="GO" id="GO:0046656">
    <property type="term" value="P:folic acid biosynthetic process"/>
    <property type="evidence" value="ECO:0007669"/>
    <property type="project" value="UniProtKB-KW"/>
</dbReference>
<dbReference type="PANTHER" id="PTHR20941:SF1">
    <property type="entry name" value="FOLIC ACID SYNTHESIS PROTEIN FOL1"/>
    <property type="match status" value="1"/>
</dbReference>
<keyword evidence="6 9" id="KW-0479">Metal-binding</keyword>
<evidence type="ECO:0000256" key="3">
    <source>
        <dbReference type="ARBA" id="ARBA00004763"/>
    </source>
</evidence>
<dbReference type="GO" id="GO:0005829">
    <property type="term" value="C:cytosol"/>
    <property type="evidence" value="ECO:0007669"/>
    <property type="project" value="TreeGrafter"/>
</dbReference>
<sequence length="282" mass="30734">MERPKIVGIVNITTDSFSDGGKFLDANLAIEQAKKLLADGANIIELSGVSSNPHAEHVPADVEIQRITPVLAALDCPISIDATKPEVQRFALSSSRGGSASGGKNVALLNDIRGFPDESMYDELAKSDAKLVVMHFISDLDKAVRVPKTPKEVFDSIYSFFEKRLPQLTSAGISKERIVIDPGMGFFLASNPEPSLAVLAHIAEFKKRFKLPVMISVSRKSFLKNLAPSPDVDIQSRTLAAELFGAQEGVDYIRTHDVRALYQGLQTLEAIERVGNAEKPQF</sequence>
<evidence type="ECO:0000256" key="4">
    <source>
        <dbReference type="ARBA" id="ARBA00012458"/>
    </source>
</evidence>
<evidence type="ECO:0000256" key="9">
    <source>
        <dbReference type="RuleBase" id="RU361205"/>
    </source>
</evidence>